<dbReference type="Proteomes" id="UP000736583">
    <property type="component" value="Unassembled WGS sequence"/>
</dbReference>
<keyword evidence="3" id="KW-1185">Reference proteome</keyword>
<sequence>MVILPVGSIISGDAGHNCSPDVGAVGYRKEDDLTKEVWLLVKSKLKSAKYTVVDCTPYGVKFNSVNGSLAYRVKIANSSGSKFHLCIHFNVYNGTANGVESWISGLGGLAEVIGKSLCNEIEKLGFVNRGVKVGKLYVPLYTNMPCVLLECCFCDSKVDMSIYEKNKMADAIVGALVGFTIPSTPTTPEKPDVDITPPENTEIVANAKVVNDWFYVRDAVGNIIDGRIDIGDGIEVLDISYSKQLVLVKYPTPNGTRTEYIKNVPSLIKYLYAYQYENGSTSETIYQDSTCTQIIGYLNPHEKATPLYRRNGILHVAYDTTLGKHTKSGYVKYKGNFTKF</sequence>
<dbReference type="SMART" id="SM00646">
    <property type="entry name" value="Ami_3"/>
    <property type="match status" value="1"/>
</dbReference>
<gene>
    <name evidence="2" type="ORF">KQI89_05205</name>
</gene>
<accession>A0ABS6EZM2</accession>
<proteinExistence type="predicted"/>
<dbReference type="PANTHER" id="PTHR30404">
    <property type="entry name" value="N-ACETYLMURAMOYL-L-ALANINE AMIDASE"/>
    <property type="match status" value="1"/>
</dbReference>
<reference evidence="2 3" key="1">
    <citation type="submission" date="2021-06" db="EMBL/GenBank/DDBJ databases">
        <authorList>
            <person name="Sun Q."/>
            <person name="Li D."/>
        </authorList>
    </citation>
    <scope>NUCLEOTIDE SEQUENCE [LARGE SCALE GENOMIC DNA]</scope>
    <source>
        <strain evidence="2 3">MSJ-4</strain>
    </source>
</reference>
<dbReference type="EMBL" id="JAHLQL010000001">
    <property type="protein sequence ID" value="MBU5591155.1"/>
    <property type="molecule type" value="Genomic_DNA"/>
</dbReference>
<dbReference type="CDD" id="cd02696">
    <property type="entry name" value="MurNAc-LAA"/>
    <property type="match status" value="1"/>
</dbReference>
<dbReference type="Pfam" id="PF01520">
    <property type="entry name" value="Amidase_3"/>
    <property type="match status" value="1"/>
</dbReference>
<dbReference type="RefSeq" id="WP_216456173.1">
    <property type="nucleotide sequence ID" value="NZ_JAHLQL010000001.1"/>
</dbReference>
<evidence type="ECO:0000259" key="1">
    <source>
        <dbReference type="SMART" id="SM00646"/>
    </source>
</evidence>
<evidence type="ECO:0000313" key="3">
    <source>
        <dbReference type="Proteomes" id="UP000736583"/>
    </source>
</evidence>
<dbReference type="InterPro" id="IPR050695">
    <property type="entry name" value="N-acetylmuramoyl_amidase_3"/>
</dbReference>
<comment type="caution">
    <text evidence="2">The sequence shown here is derived from an EMBL/GenBank/DDBJ whole genome shotgun (WGS) entry which is preliminary data.</text>
</comment>
<name>A0ABS6EZM2_9CLOT</name>
<dbReference type="InterPro" id="IPR002508">
    <property type="entry name" value="MurNAc-LAA_cat"/>
</dbReference>
<organism evidence="2 3">
    <name type="scientific">Clostridium simiarum</name>
    <dbReference type="NCBI Taxonomy" id="2841506"/>
    <lineage>
        <taxon>Bacteria</taxon>
        <taxon>Bacillati</taxon>
        <taxon>Bacillota</taxon>
        <taxon>Clostridia</taxon>
        <taxon>Eubacteriales</taxon>
        <taxon>Clostridiaceae</taxon>
        <taxon>Clostridium</taxon>
    </lineage>
</organism>
<dbReference type="PANTHER" id="PTHR30404:SF8">
    <property type="entry name" value="AUTOLYSIN PH-RELATED"/>
    <property type="match status" value="1"/>
</dbReference>
<protein>
    <submittedName>
        <fullName evidence="2">N-acetylmuramoyl-L-alanine amidase</fullName>
    </submittedName>
</protein>
<feature type="domain" description="MurNAc-LAA" evidence="1">
    <location>
        <begin position="73"/>
        <end position="177"/>
    </location>
</feature>
<evidence type="ECO:0000313" key="2">
    <source>
        <dbReference type="EMBL" id="MBU5591155.1"/>
    </source>
</evidence>